<evidence type="ECO:0000313" key="1">
    <source>
        <dbReference type="EMBL" id="MDQ0425817.1"/>
    </source>
</evidence>
<protein>
    <recommendedName>
        <fullName evidence="3">DUF2599 domain-containing protein</fullName>
    </recommendedName>
</protein>
<comment type="caution">
    <text evidence="1">The sequence shown here is derived from an EMBL/GenBank/DDBJ whole genome shotgun (WGS) entry which is preliminary data.</text>
</comment>
<dbReference type="InterPro" id="IPR019719">
    <property type="entry name" value="DUF2599"/>
</dbReference>
<organism evidence="1 2">
    <name type="scientific">Cellulomonas iranensis</name>
    <dbReference type="NCBI Taxonomy" id="76862"/>
    <lineage>
        <taxon>Bacteria</taxon>
        <taxon>Bacillati</taxon>
        <taxon>Actinomycetota</taxon>
        <taxon>Actinomycetes</taxon>
        <taxon>Micrococcales</taxon>
        <taxon>Cellulomonadaceae</taxon>
        <taxon>Cellulomonas</taxon>
    </lineage>
</organism>
<dbReference type="RefSeq" id="WP_070320244.1">
    <property type="nucleotide sequence ID" value="NZ_CP194061.1"/>
</dbReference>
<sequence>MIVNQGGDIMPFFRTSLALGGTALLVFAGVAPPGAGASKSGVADFVDAVAAVAPEVFTEDTLAPGDRRRDVEIDADETMTTAELTFSGLSVGLPVGEGAQVDRLPSGDVAVIGDTSTFGAVEKADGSVQVVFTANDATSPTEFSFDIPPVDGASFKRLDNGAVWYVDADDSLIVGAAPPWARDANGDEVPTHFEIRDNSLVQIVEHRSSHTAYPVVADPWLGIDLFSKITQDTYNGQLRVNLWKSTWGNVTHAPNAAGIEIMLSSGWAEATAKAPRLNEKATLRQQYECHVWGGFYNIATGEWNLEKFRPTRTTTWVWGVARHRCNWTTANEL</sequence>
<evidence type="ECO:0000313" key="2">
    <source>
        <dbReference type="Proteomes" id="UP001240250"/>
    </source>
</evidence>
<accession>A0ABU0GKD9</accession>
<dbReference type="Proteomes" id="UP001240250">
    <property type="component" value="Unassembled WGS sequence"/>
</dbReference>
<name>A0ABU0GKD9_9CELL</name>
<keyword evidence="2" id="KW-1185">Reference proteome</keyword>
<dbReference type="Pfam" id="PF10783">
    <property type="entry name" value="DUF2599"/>
    <property type="match status" value="1"/>
</dbReference>
<dbReference type="EMBL" id="JAUSVM010000001">
    <property type="protein sequence ID" value="MDQ0425817.1"/>
    <property type="molecule type" value="Genomic_DNA"/>
</dbReference>
<gene>
    <name evidence="1" type="ORF">JO380_002198</name>
</gene>
<proteinExistence type="predicted"/>
<evidence type="ECO:0008006" key="3">
    <source>
        <dbReference type="Google" id="ProtNLM"/>
    </source>
</evidence>
<reference evidence="1 2" key="1">
    <citation type="submission" date="2023-07" db="EMBL/GenBank/DDBJ databases">
        <title>Sequencing the genomes of 1000 actinobacteria strains.</title>
        <authorList>
            <person name="Klenk H.-P."/>
        </authorList>
    </citation>
    <scope>NUCLEOTIDE SEQUENCE [LARGE SCALE GENOMIC DNA]</scope>
    <source>
        <strain evidence="1 2">DSM 14785</strain>
    </source>
</reference>